<keyword evidence="2" id="KW-1185">Reference proteome</keyword>
<proteinExistence type="predicted"/>
<dbReference type="EMBL" id="JABEVY010000030">
    <property type="protein sequence ID" value="KAF5253903.1"/>
    <property type="molecule type" value="Genomic_DNA"/>
</dbReference>
<reference evidence="1 2" key="1">
    <citation type="journal article" date="2020" name="BMC Genomics">
        <title>Correction to: Identification and distribution of gene clusters required for synthesis of sphingolipid metabolism inhibitors in diverse species of the filamentous fungus Fusarium.</title>
        <authorList>
            <person name="Kim H.S."/>
            <person name="Lohmar J.M."/>
            <person name="Busman M."/>
            <person name="Brown D.W."/>
            <person name="Naumann T.A."/>
            <person name="Divon H.H."/>
            <person name="Lysoe E."/>
            <person name="Uhlig S."/>
            <person name="Proctor R.H."/>
        </authorList>
    </citation>
    <scope>NUCLEOTIDE SEQUENCE [LARGE SCALE GENOMIC DNA]</scope>
    <source>
        <strain evidence="1 2">NRRL 25214</strain>
    </source>
</reference>
<evidence type="ECO:0000313" key="2">
    <source>
        <dbReference type="Proteomes" id="UP000573603"/>
    </source>
</evidence>
<comment type="caution">
    <text evidence="1">The sequence shown here is derived from an EMBL/GenBank/DDBJ whole genome shotgun (WGS) entry which is preliminary data.</text>
</comment>
<gene>
    <name evidence="1" type="ORF">FANTH_1228</name>
</gene>
<name>A0A8H4ZW41_9HYPO</name>
<accession>A0A8H4ZW41</accession>
<dbReference type="AlphaFoldDB" id="A0A8H4ZW41"/>
<dbReference type="InterPro" id="IPR011990">
    <property type="entry name" value="TPR-like_helical_dom_sf"/>
</dbReference>
<protein>
    <submittedName>
        <fullName evidence="1">Uncharacterized protein</fullName>
    </submittedName>
</protein>
<dbReference type="SUPFAM" id="SSF48452">
    <property type="entry name" value="TPR-like"/>
    <property type="match status" value="1"/>
</dbReference>
<dbReference type="Gene3D" id="1.25.40.10">
    <property type="entry name" value="Tetratricopeptide repeat domain"/>
    <property type="match status" value="1"/>
</dbReference>
<organism evidence="1 2">
    <name type="scientific">Fusarium anthophilum</name>
    <dbReference type="NCBI Taxonomy" id="48485"/>
    <lineage>
        <taxon>Eukaryota</taxon>
        <taxon>Fungi</taxon>
        <taxon>Dikarya</taxon>
        <taxon>Ascomycota</taxon>
        <taxon>Pezizomycotina</taxon>
        <taxon>Sordariomycetes</taxon>
        <taxon>Hypocreomycetidae</taxon>
        <taxon>Hypocreales</taxon>
        <taxon>Nectriaceae</taxon>
        <taxon>Fusarium</taxon>
        <taxon>Fusarium fujikuroi species complex</taxon>
    </lineage>
</organism>
<evidence type="ECO:0000313" key="1">
    <source>
        <dbReference type="EMBL" id="KAF5253903.1"/>
    </source>
</evidence>
<sequence length="762" mass="86373">MDGCVCNTIHALAKDYNEVQAKELIPALNRHLENLRQFLAQVSSLSSQVQYQMTPRNQQTEKALFVDKVDLAPVDRVFSRFENDVTGFWPARIIVFILSCGADLPALWYFFDLNWALRYWHLLKWLRRKYVQIAQRLGGVGAIFWLPLDVPASTYVISSYWQCPSVLMLCRYERYLSVDDDEVFTHLSSLKPSFEDYNELVQRLVLSQLCDPPSPAQYHNLFGEFNLFVPAHDQVLLIIYALGGTDIPVVLLKSIRLPQRRWNADGEVDQTNALQFGLPATLIDLICNEAKVSEAVAGPDVVDRVQADGTIAWSLSPERMSTLQEALTPQTIEALEATALKIICFVCTLCYEGNTDWSPSLKQQVWPILERLMKTCKISASLRTYVIEAVLYFCERDSLAIRRAAVKQAKLLLRKSMPYFLHASVVQFSSILHRVDGELAKSEAQIRDFLWRGPRPSNRRDNALEGRLHISQMENKIKCYDNDVPSFAYKWTAKQPLSTLDMEVTFRLQSTAARYFQSIGDFDAARASLEQFLSLGRIKPIPTNSRRVLLGRLSDVYCEMGDYVKALELLEPELELVNPSDRIRRGFRRLVLALVEANIGLKELDIAEPALEELLGDLPPCPDDINDQQLHMRTLLASARIAPMRLDPGGAIRRWVFAIEQVSQMHALGSSRGFIAAVCHLSLAHAQLSIGDKGEAHRSRTTGLKILAVEKCEFWIPVVPTAWLQRIAADIYHSQGWPFRMMLPGGNPDVTQHCFQGSKHIV</sequence>
<dbReference type="Proteomes" id="UP000573603">
    <property type="component" value="Unassembled WGS sequence"/>
</dbReference>